<evidence type="ECO:0000313" key="3">
    <source>
        <dbReference type="Proteomes" id="UP001209570"/>
    </source>
</evidence>
<dbReference type="SUPFAM" id="SSF57903">
    <property type="entry name" value="FYVE/PHD zinc finger"/>
    <property type="match status" value="1"/>
</dbReference>
<comment type="caution">
    <text evidence="2">The sequence shown here is derived from an EMBL/GenBank/DDBJ whole genome shotgun (WGS) entry which is preliminary data.</text>
</comment>
<dbReference type="EMBL" id="JAKCXM010000056">
    <property type="protein sequence ID" value="KAJ0404810.1"/>
    <property type="molecule type" value="Genomic_DNA"/>
</dbReference>
<sequence>MTPRRPFPTLELSTADRKEICQIAKQVVRAAVDEYEYFLWTDHGQLSPARWSLVQAKDDISVYDSRQHAAQPRSERQRLLLAVGTVVGTVEDAALGMMVRTEEELRLKARYMQEAVTNCAVLAVVQRPKAEKPFRSITVQWVVRGVPWHLRALSKPRDSVFIDATGVLSLSNNERVVFQLVHSIELPQAPSLQPMYSRTKLSHCSLWRQVDGTRVETYTRAVIETPDRLTAPLMVHSTAESFLSMWRIHHCAQMRKLAWFITTRTPLLGAADKPPASRNYDKSDDEGKCGTCGKASRSVRRRSAECMCLACGRFVCNECRTKKELFAASTEGEIVATSVVVCLSCLTLAVRANAADVLRDELAAAQRRSSEEKTMASSLHHILGSARHWRESFLATPRHPPSEAGGGAFDQSQPSASSGSSSLGLSNSLGSSSSSDRETTWTLSTWRTLVRGDPSA</sequence>
<feature type="compositionally biased region" description="Low complexity" evidence="1">
    <location>
        <begin position="415"/>
        <end position="434"/>
    </location>
</feature>
<proteinExistence type="predicted"/>
<dbReference type="PANTHER" id="PTHR13510:SF44">
    <property type="entry name" value="RABENOSYN-5"/>
    <property type="match status" value="1"/>
</dbReference>
<dbReference type="Proteomes" id="UP001209570">
    <property type="component" value="Unassembled WGS sequence"/>
</dbReference>
<dbReference type="Gene3D" id="3.30.530.20">
    <property type="match status" value="1"/>
</dbReference>
<organism evidence="2 3">
    <name type="scientific">Pythium insidiosum</name>
    <name type="common">Pythiosis disease agent</name>
    <dbReference type="NCBI Taxonomy" id="114742"/>
    <lineage>
        <taxon>Eukaryota</taxon>
        <taxon>Sar</taxon>
        <taxon>Stramenopiles</taxon>
        <taxon>Oomycota</taxon>
        <taxon>Peronosporomycetes</taxon>
        <taxon>Pythiales</taxon>
        <taxon>Pythiaceae</taxon>
        <taxon>Pythium</taxon>
    </lineage>
</organism>
<dbReference type="InterPro" id="IPR011011">
    <property type="entry name" value="Znf_FYVE_PHD"/>
</dbReference>
<evidence type="ECO:0008006" key="4">
    <source>
        <dbReference type="Google" id="ProtNLM"/>
    </source>
</evidence>
<reference evidence="2" key="1">
    <citation type="submission" date="2021-12" db="EMBL/GenBank/DDBJ databases">
        <title>Prjna785345.</title>
        <authorList>
            <person name="Rujirawat T."/>
            <person name="Krajaejun T."/>
        </authorList>
    </citation>
    <scope>NUCLEOTIDE SEQUENCE</scope>
    <source>
        <strain evidence="2">Pi057C3</strain>
    </source>
</reference>
<keyword evidence="3" id="KW-1185">Reference proteome</keyword>
<evidence type="ECO:0000256" key="1">
    <source>
        <dbReference type="SAM" id="MobiDB-lite"/>
    </source>
</evidence>
<feature type="region of interest" description="Disordered" evidence="1">
    <location>
        <begin position="396"/>
        <end position="456"/>
    </location>
</feature>
<protein>
    <recommendedName>
        <fullName evidence="4">FYVE-type domain-containing protein</fullName>
    </recommendedName>
</protein>
<dbReference type="InterPro" id="IPR023393">
    <property type="entry name" value="START-like_dom_sf"/>
</dbReference>
<evidence type="ECO:0000313" key="2">
    <source>
        <dbReference type="EMBL" id="KAJ0404810.1"/>
    </source>
</evidence>
<accession>A0AAD5Q8R4</accession>
<dbReference type="PANTHER" id="PTHR13510">
    <property type="entry name" value="FYVE-FINGER-CONTAINING RAB5 EFFECTOR PROTEIN RABENOSYN-5-RELATED"/>
    <property type="match status" value="1"/>
</dbReference>
<name>A0AAD5Q8R4_PYTIN</name>
<dbReference type="InterPro" id="IPR052727">
    <property type="entry name" value="Rab4/Rab5_effector"/>
</dbReference>
<dbReference type="AlphaFoldDB" id="A0AAD5Q8R4"/>
<dbReference type="CDD" id="cd00065">
    <property type="entry name" value="FYVE_like_SF"/>
    <property type="match status" value="1"/>
</dbReference>
<gene>
    <name evidence="2" type="ORF">P43SY_003486</name>
</gene>